<keyword evidence="2" id="KW-0732">Signal</keyword>
<dbReference type="InterPro" id="IPR007497">
    <property type="entry name" value="SIMPL/DUF541"/>
</dbReference>
<feature type="chain" id="PRO_5019136154" description="Secreted protein" evidence="2">
    <location>
        <begin position="23"/>
        <end position="255"/>
    </location>
</feature>
<dbReference type="GO" id="GO:0006974">
    <property type="term" value="P:DNA damage response"/>
    <property type="evidence" value="ECO:0007669"/>
    <property type="project" value="TreeGrafter"/>
</dbReference>
<dbReference type="PANTHER" id="PTHR34387:SF1">
    <property type="entry name" value="PERIPLASMIC IMMUNOGENIC PROTEIN"/>
    <property type="match status" value="1"/>
</dbReference>
<feature type="region of interest" description="Disordered" evidence="1">
    <location>
        <begin position="97"/>
        <end position="124"/>
    </location>
</feature>
<dbReference type="OrthoDB" id="6155254at2"/>
<evidence type="ECO:0000313" key="4">
    <source>
        <dbReference type="Proteomes" id="UP000281975"/>
    </source>
</evidence>
<sequence length="255" mass="27593">MRALPLTLLAMIGLSTAPLALAAPGDDTHRAHLEVQAQASVEVAPDRATLTATLWEKTPPRAAGDSDQGEALQQARQRLEQRTSRLLESLGQAGVSDDRLRAGSVSVQTERLGERQSGDDDNGEQRMRLSVERPITIDVQDLARIPGVVDALFAARVDRLDGISYDVADRDSVEDRALQQALERARAKARLMARTLGTQTGRVLSIEETRSPMFKPMMARAVSAESGGSNASYNPGTISVEAGVVVDWALDDRQR</sequence>
<feature type="signal peptide" evidence="2">
    <location>
        <begin position="1"/>
        <end position="22"/>
    </location>
</feature>
<evidence type="ECO:0000256" key="1">
    <source>
        <dbReference type="SAM" id="MobiDB-lite"/>
    </source>
</evidence>
<comment type="caution">
    <text evidence="3">The sequence shown here is derived from an EMBL/GenBank/DDBJ whole genome shotgun (WGS) entry which is preliminary data.</text>
</comment>
<name>A0A420WV03_9GAMM</name>
<evidence type="ECO:0000256" key="2">
    <source>
        <dbReference type="SAM" id="SignalP"/>
    </source>
</evidence>
<dbReference type="AlphaFoldDB" id="A0A420WV03"/>
<accession>A0A420WV03</accession>
<dbReference type="EMBL" id="RBIN01000007">
    <property type="protein sequence ID" value="RKQ97252.1"/>
    <property type="molecule type" value="Genomic_DNA"/>
</dbReference>
<feature type="compositionally biased region" description="Basic and acidic residues" evidence="1">
    <location>
        <begin position="111"/>
        <end position="124"/>
    </location>
</feature>
<reference evidence="3 4" key="1">
    <citation type="submission" date="2018-10" db="EMBL/GenBank/DDBJ databases">
        <title>Genomic Encyclopedia of Type Strains, Phase IV (KMG-IV): sequencing the most valuable type-strain genomes for metagenomic binning, comparative biology and taxonomic classification.</title>
        <authorList>
            <person name="Goeker M."/>
        </authorList>
    </citation>
    <scope>NUCLEOTIDE SEQUENCE [LARGE SCALE GENOMIC DNA]</scope>
    <source>
        <strain evidence="3 4">DSM 23229</strain>
    </source>
</reference>
<keyword evidence="4" id="KW-1185">Reference proteome</keyword>
<proteinExistence type="predicted"/>
<dbReference type="PANTHER" id="PTHR34387">
    <property type="entry name" value="SLR1258 PROTEIN"/>
    <property type="match status" value="1"/>
</dbReference>
<dbReference type="Pfam" id="PF04402">
    <property type="entry name" value="SIMPL"/>
    <property type="match status" value="1"/>
</dbReference>
<dbReference type="InterPro" id="IPR052022">
    <property type="entry name" value="26kDa_periplasmic_antigen"/>
</dbReference>
<dbReference type="Gene3D" id="3.30.70.2970">
    <property type="entry name" value="Protein of unknown function (DUF541), domain 2"/>
    <property type="match status" value="1"/>
</dbReference>
<evidence type="ECO:0000313" key="3">
    <source>
        <dbReference type="EMBL" id="RKQ97252.1"/>
    </source>
</evidence>
<dbReference type="RefSeq" id="WP_121173581.1">
    <property type="nucleotide sequence ID" value="NZ_RBIN01000007.1"/>
</dbReference>
<dbReference type="Proteomes" id="UP000281975">
    <property type="component" value="Unassembled WGS sequence"/>
</dbReference>
<dbReference type="Gene3D" id="3.30.110.170">
    <property type="entry name" value="Protein of unknown function (DUF541), domain 1"/>
    <property type="match status" value="1"/>
</dbReference>
<organism evidence="3 4">
    <name type="scientific">Kushneria sinocarnis</name>
    <dbReference type="NCBI Taxonomy" id="595502"/>
    <lineage>
        <taxon>Bacteria</taxon>
        <taxon>Pseudomonadati</taxon>
        <taxon>Pseudomonadota</taxon>
        <taxon>Gammaproteobacteria</taxon>
        <taxon>Oceanospirillales</taxon>
        <taxon>Halomonadaceae</taxon>
        <taxon>Kushneria</taxon>
    </lineage>
</organism>
<gene>
    <name evidence="3" type="ORF">C7446_2677</name>
</gene>
<evidence type="ECO:0008006" key="5">
    <source>
        <dbReference type="Google" id="ProtNLM"/>
    </source>
</evidence>
<protein>
    <recommendedName>
        <fullName evidence="5">Secreted protein</fullName>
    </recommendedName>
</protein>